<keyword evidence="20" id="KW-1185">Reference proteome</keyword>
<keyword evidence="14" id="KW-0496">Mitochondrion</keyword>
<dbReference type="Proteomes" id="UP000241769">
    <property type="component" value="Unassembled WGS sequence"/>
</dbReference>
<evidence type="ECO:0000256" key="4">
    <source>
        <dbReference type="ARBA" id="ARBA00005189"/>
    </source>
</evidence>
<dbReference type="UniPathway" id="UPA00557">
    <property type="reaction ID" value="UER00614"/>
</dbReference>
<keyword evidence="9" id="KW-0808">Transferase</keyword>
<keyword evidence="13" id="KW-0443">Lipid metabolism</keyword>
<evidence type="ECO:0000256" key="2">
    <source>
        <dbReference type="ARBA" id="ARBA00004443"/>
    </source>
</evidence>
<comment type="similarity">
    <text evidence="5">Belongs to the TAM41 family.</text>
</comment>
<evidence type="ECO:0000256" key="15">
    <source>
        <dbReference type="ARBA" id="ARBA00023136"/>
    </source>
</evidence>
<keyword evidence="16" id="KW-0594">Phospholipid biosynthesis</keyword>
<evidence type="ECO:0000256" key="7">
    <source>
        <dbReference type="ARBA" id="ARBA00018337"/>
    </source>
</evidence>
<evidence type="ECO:0000256" key="16">
    <source>
        <dbReference type="ARBA" id="ARBA00023209"/>
    </source>
</evidence>
<evidence type="ECO:0000256" key="12">
    <source>
        <dbReference type="ARBA" id="ARBA00022842"/>
    </source>
</evidence>
<comment type="pathway">
    <text evidence="3">Phospholipid metabolism; CDP-diacylglycerol biosynthesis; CDP-diacylglycerol from sn-glycerol 3-phosphate: step 3/3.</text>
</comment>
<dbReference type="PANTHER" id="PTHR13619:SF0">
    <property type="entry name" value="PHOSPHATIDATE CYTIDYLYLTRANSFERASE, MITOCHONDRIAL"/>
    <property type="match status" value="1"/>
</dbReference>
<proteinExistence type="inferred from homology"/>
<evidence type="ECO:0000256" key="1">
    <source>
        <dbReference type="ARBA" id="ARBA00001946"/>
    </source>
</evidence>
<dbReference type="EMBL" id="MDYQ01000055">
    <property type="protein sequence ID" value="PRP84876.1"/>
    <property type="molecule type" value="Genomic_DNA"/>
</dbReference>
<evidence type="ECO:0000256" key="18">
    <source>
        <dbReference type="ARBA" id="ARBA00029893"/>
    </source>
</evidence>
<dbReference type="PIRSF" id="PIRSF028840">
    <property type="entry name" value="Mmp37"/>
    <property type="match status" value="1"/>
</dbReference>
<accession>A0A2P6NLN7</accession>
<dbReference type="OrthoDB" id="341477at2759"/>
<dbReference type="EC" id="2.7.7.41" evidence="6"/>
<keyword evidence="8" id="KW-0444">Lipid biosynthesis</keyword>
<keyword evidence="11" id="KW-0999">Mitochondrion inner membrane</keyword>
<keyword evidence="15" id="KW-0472">Membrane</keyword>
<keyword evidence="12" id="KW-0460">Magnesium</keyword>
<dbReference type="InterPro" id="IPR015222">
    <property type="entry name" value="Tam41"/>
</dbReference>
<evidence type="ECO:0000313" key="19">
    <source>
        <dbReference type="EMBL" id="PRP84876.1"/>
    </source>
</evidence>
<evidence type="ECO:0000313" key="20">
    <source>
        <dbReference type="Proteomes" id="UP000241769"/>
    </source>
</evidence>
<gene>
    <name evidence="19" type="ORF">PROFUN_07530</name>
</gene>
<dbReference type="Pfam" id="PF09139">
    <property type="entry name" value="Tam41_Mmp37"/>
    <property type="match status" value="1"/>
</dbReference>
<dbReference type="GO" id="GO:0005743">
    <property type="term" value="C:mitochondrial inner membrane"/>
    <property type="evidence" value="ECO:0007669"/>
    <property type="project" value="UniProtKB-SubCell"/>
</dbReference>
<dbReference type="GO" id="GO:0004605">
    <property type="term" value="F:phosphatidate cytidylyltransferase activity"/>
    <property type="evidence" value="ECO:0007669"/>
    <property type="project" value="UniProtKB-EC"/>
</dbReference>
<evidence type="ECO:0000256" key="9">
    <source>
        <dbReference type="ARBA" id="ARBA00022679"/>
    </source>
</evidence>
<comment type="pathway">
    <text evidence="4">Lipid metabolism.</text>
</comment>
<dbReference type="GO" id="GO:0032049">
    <property type="term" value="P:cardiolipin biosynthetic process"/>
    <property type="evidence" value="ECO:0007669"/>
    <property type="project" value="InterPro"/>
</dbReference>
<comment type="cofactor">
    <cofactor evidence="1">
        <name>Mg(2+)</name>
        <dbReference type="ChEBI" id="CHEBI:18420"/>
    </cofactor>
</comment>
<evidence type="ECO:0000256" key="3">
    <source>
        <dbReference type="ARBA" id="ARBA00005119"/>
    </source>
</evidence>
<evidence type="ECO:0000256" key="14">
    <source>
        <dbReference type="ARBA" id="ARBA00023128"/>
    </source>
</evidence>
<evidence type="ECO:0000256" key="17">
    <source>
        <dbReference type="ARBA" id="ARBA00023264"/>
    </source>
</evidence>
<dbReference type="FunCoup" id="A0A2P6NLN7">
    <property type="interactions" value="521"/>
</dbReference>
<comment type="subcellular location">
    <subcellularLocation>
        <location evidence="2">Mitochondrion inner membrane</location>
        <topology evidence="2">Peripheral membrane protein</topology>
        <orientation evidence="2">Matrix side</orientation>
    </subcellularLocation>
</comment>
<dbReference type="AlphaFoldDB" id="A0A2P6NLN7"/>
<dbReference type="PANTHER" id="PTHR13619">
    <property type="entry name" value="PHOSPHATIDATE CYTIDYLYLTRANSFERASE, MITOCHONDRIAL"/>
    <property type="match status" value="1"/>
</dbReference>
<comment type="caution">
    <text evidence="19">The sequence shown here is derived from an EMBL/GenBank/DDBJ whole genome shotgun (WGS) entry which is preliminary data.</text>
</comment>
<keyword evidence="17" id="KW-1208">Phospholipid metabolism</keyword>
<name>A0A2P6NLN7_9EUKA</name>
<protein>
    <recommendedName>
        <fullName evidence="7">Phosphatidate cytidylyltransferase, mitochondrial</fullName>
        <ecNumber evidence="6">2.7.7.41</ecNumber>
    </recommendedName>
    <alternativeName>
        <fullName evidence="18">CDP-diacylglycerol synthase</fullName>
    </alternativeName>
</protein>
<evidence type="ECO:0000256" key="5">
    <source>
        <dbReference type="ARBA" id="ARBA00005458"/>
    </source>
</evidence>
<evidence type="ECO:0000256" key="13">
    <source>
        <dbReference type="ARBA" id="ARBA00023098"/>
    </source>
</evidence>
<evidence type="ECO:0000256" key="11">
    <source>
        <dbReference type="ARBA" id="ARBA00022792"/>
    </source>
</evidence>
<organism evidence="19 20">
    <name type="scientific">Planoprotostelium fungivorum</name>
    <dbReference type="NCBI Taxonomy" id="1890364"/>
    <lineage>
        <taxon>Eukaryota</taxon>
        <taxon>Amoebozoa</taxon>
        <taxon>Evosea</taxon>
        <taxon>Variosea</taxon>
        <taxon>Cavosteliida</taxon>
        <taxon>Cavosteliaceae</taxon>
        <taxon>Planoprotostelium</taxon>
    </lineage>
</organism>
<keyword evidence="10" id="KW-0548">Nucleotidyltransferase</keyword>
<reference evidence="19 20" key="1">
    <citation type="journal article" date="2018" name="Genome Biol. Evol.">
        <title>Multiple Roots of Fruiting Body Formation in Amoebozoa.</title>
        <authorList>
            <person name="Hillmann F."/>
            <person name="Forbes G."/>
            <person name="Novohradska S."/>
            <person name="Ferling I."/>
            <person name="Riege K."/>
            <person name="Groth M."/>
            <person name="Westermann M."/>
            <person name="Marz M."/>
            <person name="Spaller T."/>
            <person name="Winckler T."/>
            <person name="Schaap P."/>
            <person name="Glockner G."/>
        </authorList>
    </citation>
    <scope>NUCLEOTIDE SEQUENCE [LARGE SCALE GENOMIC DNA]</scope>
    <source>
        <strain evidence="19 20">Jena</strain>
    </source>
</reference>
<dbReference type="InParanoid" id="A0A2P6NLN7"/>
<evidence type="ECO:0000256" key="6">
    <source>
        <dbReference type="ARBA" id="ARBA00012487"/>
    </source>
</evidence>
<evidence type="ECO:0000256" key="10">
    <source>
        <dbReference type="ARBA" id="ARBA00022695"/>
    </source>
</evidence>
<dbReference type="GO" id="GO:0016024">
    <property type="term" value="P:CDP-diacylglycerol biosynthetic process"/>
    <property type="evidence" value="ECO:0007669"/>
    <property type="project" value="UniProtKB-UniPathway"/>
</dbReference>
<sequence length="339" mass="38973">MTNNDEVLHQVLSHFQDVSHAFGYGSGVVRQAGYKTGEKPMMDFIFAVSDVSTWHRRNREKNPSHYATIPRFLLNSDGGSKIVEAVQNMGAGIYYNTEIPIEGNIVKYGVISTDKLCQDLIEWDTLYVSGRMQKPVVTVQSNPRVVEVNAINLASALRSSLLLLPEAFSEEELYTKITSLSYAGDIRMRFAENPQKITNIVRTNMDRFRDLYHPIITSQFHRHLMRDHQQFKQDKSPDVRLMHMTHLPEGLRYHMTKTREQKQQRQTFEMILKQKTETSAVSNGLASIVKSSSTTQTAKGEWEMKPPCQILYRSLHCWSNKVHTIRCSQDNQGDEMIME</sequence>
<evidence type="ECO:0000256" key="8">
    <source>
        <dbReference type="ARBA" id="ARBA00022516"/>
    </source>
</evidence>